<evidence type="ECO:0000256" key="6">
    <source>
        <dbReference type="ARBA" id="ARBA00023125"/>
    </source>
</evidence>
<evidence type="ECO:0000256" key="1">
    <source>
        <dbReference type="ARBA" id="ARBA00002339"/>
    </source>
</evidence>
<dbReference type="HAMAP" id="MF_00476">
    <property type="entry name" value="NikR"/>
    <property type="match status" value="1"/>
</dbReference>
<evidence type="ECO:0000256" key="2">
    <source>
        <dbReference type="ARBA" id="ARBA00008478"/>
    </source>
</evidence>
<dbReference type="InterPro" id="IPR014864">
    <property type="entry name" value="TF_NikR_Ni-bd_C"/>
</dbReference>
<protein>
    <recommendedName>
        <fullName evidence="8">Putative nickel-responsive regulator</fullName>
    </recommendedName>
</protein>
<dbReference type="GO" id="GO:0010045">
    <property type="term" value="P:response to nickel cation"/>
    <property type="evidence" value="ECO:0007669"/>
    <property type="project" value="InterPro"/>
</dbReference>
<dbReference type="PANTHER" id="PTHR34719">
    <property type="entry name" value="NICKEL-RESPONSIVE REGULATOR"/>
    <property type="match status" value="1"/>
</dbReference>
<comment type="function">
    <text evidence="1 8">Transcriptional regulator.</text>
</comment>
<dbReference type="CDD" id="cd22231">
    <property type="entry name" value="RHH_NikR_HicB-like"/>
    <property type="match status" value="1"/>
</dbReference>
<dbReference type="GO" id="GO:0003700">
    <property type="term" value="F:DNA-binding transcription factor activity"/>
    <property type="evidence" value="ECO:0007669"/>
    <property type="project" value="UniProtKB-UniRule"/>
</dbReference>
<feature type="binding site" evidence="8">
    <location>
        <position position="96"/>
    </location>
    <ligand>
        <name>Ni(2+)</name>
        <dbReference type="ChEBI" id="CHEBI:49786"/>
    </ligand>
</feature>
<sequence length="141" mass="16203">MTVVSVSMPEELLERIDSFADEHGYTGRSEVVREASRNLLGEFEDKRLEDRELMAVVTVIFDYETTSVEERMMGLRHEYEGLVKSNFHNHVGNHYCMELFVLEGQLTDISTFVGKIRATRDTLSVDYSVMPVDEFTGIVEE</sequence>
<gene>
    <name evidence="11" type="ORF">GJR96_02660</name>
</gene>
<dbReference type="Pfam" id="PF08753">
    <property type="entry name" value="NikR_C"/>
    <property type="match status" value="1"/>
</dbReference>
<dbReference type="InterPro" id="IPR022988">
    <property type="entry name" value="Ni_resp_reg_NikR"/>
</dbReference>
<comment type="similarity">
    <text evidence="2 8">Belongs to the transcriptional regulatory CopG/NikR family.</text>
</comment>
<dbReference type="Pfam" id="PF01402">
    <property type="entry name" value="RHH_1"/>
    <property type="match status" value="1"/>
</dbReference>
<accession>A0A6A8GDK1</accession>
<dbReference type="SUPFAM" id="SSF47598">
    <property type="entry name" value="Ribbon-helix-helix"/>
    <property type="match status" value="1"/>
</dbReference>
<feature type="binding site" evidence="8">
    <location>
        <position position="88"/>
    </location>
    <ligand>
        <name>Ni(2+)</name>
        <dbReference type="ChEBI" id="CHEBI:49786"/>
    </ligand>
</feature>
<name>A0A6A8GDK1_9EURY</name>
<dbReference type="InterPro" id="IPR045865">
    <property type="entry name" value="ACT-like_dom_sf"/>
</dbReference>
<feature type="domain" description="Ribbon-helix-helix protein CopG" evidence="9">
    <location>
        <begin position="3"/>
        <end position="40"/>
    </location>
</feature>
<dbReference type="SUPFAM" id="SSF55021">
    <property type="entry name" value="ACT-like"/>
    <property type="match status" value="1"/>
</dbReference>
<evidence type="ECO:0000259" key="9">
    <source>
        <dbReference type="Pfam" id="PF01402"/>
    </source>
</evidence>
<keyword evidence="3 8" id="KW-0533">Nickel</keyword>
<dbReference type="RefSeq" id="WP_151161518.1">
    <property type="nucleotide sequence ID" value="NZ_WKJO01000001.1"/>
</dbReference>
<keyword evidence="5 8" id="KW-0805">Transcription regulation</keyword>
<comment type="caution">
    <text evidence="11">The sequence shown here is derived from an EMBL/GenBank/DDBJ whole genome shotgun (WGS) entry which is preliminary data.</text>
</comment>
<dbReference type="AlphaFoldDB" id="A0A6A8GDK1"/>
<reference evidence="11 12" key="1">
    <citation type="submission" date="2019-11" db="EMBL/GenBank/DDBJ databases">
        <title>Whole genome sequence of Haloferax sp. MBLA0076.</title>
        <authorList>
            <person name="Seo M.-J."/>
            <person name="Cho E.-S."/>
        </authorList>
    </citation>
    <scope>NUCLEOTIDE SEQUENCE [LARGE SCALE GENOMIC DNA]</scope>
    <source>
        <strain evidence="11 12">MBLA0076</strain>
    </source>
</reference>
<dbReference type="Gene3D" id="3.30.70.1150">
    <property type="entry name" value="ACT-like. Chain A, domain 2"/>
    <property type="match status" value="1"/>
</dbReference>
<evidence type="ECO:0000256" key="7">
    <source>
        <dbReference type="ARBA" id="ARBA00023163"/>
    </source>
</evidence>
<feature type="binding site" evidence="8">
    <location>
        <position position="77"/>
    </location>
    <ligand>
        <name>Ni(2+)</name>
        <dbReference type="ChEBI" id="CHEBI:49786"/>
    </ligand>
</feature>
<dbReference type="PANTHER" id="PTHR34719:SF3">
    <property type="entry name" value="NICKEL-RESPONSIVE REGULATOR-RELATED"/>
    <property type="match status" value="1"/>
</dbReference>
<dbReference type="InterPro" id="IPR010985">
    <property type="entry name" value="Ribbon_hlx_hlx"/>
</dbReference>
<dbReference type="InterPro" id="IPR013321">
    <property type="entry name" value="Arc_rbn_hlx_hlx"/>
</dbReference>
<organism evidence="11 12">
    <name type="scientific">Haloferax litoreum</name>
    <dbReference type="NCBI Taxonomy" id="2666140"/>
    <lineage>
        <taxon>Archaea</taxon>
        <taxon>Methanobacteriati</taxon>
        <taxon>Methanobacteriota</taxon>
        <taxon>Stenosarchaea group</taxon>
        <taxon>Halobacteria</taxon>
        <taxon>Halobacteriales</taxon>
        <taxon>Haloferacaceae</taxon>
        <taxon>Haloferax</taxon>
    </lineage>
</organism>
<dbReference type="Proteomes" id="UP000439022">
    <property type="component" value="Unassembled WGS sequence"/>
</dbReference>
<dbReference type="InterPro" id="IPR050192">
    <property type="entry name" value="CopG/NikR_regulator"/>
</dbReference>
<evidence type="ECO:0000256" key="5">
    <source>
        <dbReference type="ARBA" id="ARBA00023015"/>
    </source>
</evidence>
<evidence type="ECO:0000313" key="11">
    <source>
        <dbReference type="EMBL" id="MRX20866.1"/>
    </source>
</evidence>
<evidence type="ECO:0000259" key="10">
    <source>
        <dbReference type="Pfam" id="PF08753"/>
    </source>
</evidence>
<dbReference type="GO" id="GO:0016151">
    <property type="term" value="F:nickel cation binding"/>
    <property type="evidence" value="ECO:0007669"/>
    <property type="project" value="UniProtKB-UniRule"/>
</dbReference>
<dbReference type="Gene3D" id="1.10.1220.10">
    <property type="entry name" value="Met repressor-like"/>
    <property type="match status" value="1"/>
</dbReference>
<evidence type="ECO:0000256" key="8">
    <source>
        <dbReference type="HAMAP-Rule" id="MF_00476"/>
    </source>
</evidence>
<evidence type="ECO:0000256" key="3">
    <source>
        <dbReference type="ARBA" id="ARBA00022596"/>
    </source>
</evidence>
<feature type="binding site" evidence="8">
    <location>
        <position position="90"/>
    </location>
    <ligand>
        <name>Ni(2+)</name>
        <dbReference type="ChEBI" id="CHEBI:49786"/>
    </ligand>
</feature>
<dbReference type="GO" id="GO:0003677">
    <property type="term" value="F:DNA binding"/>
    <property type="evidence" value="ECO:0007669"/>
    <property type="project" value="UniProtKB-KW"/>
</dbReference>
<evidence type="ECO:0000313" key="12">
    <source>
        <dbReference type="Proteomes" id="UP000439022"/>
    </source>
</evidence>
<dbReference type="InterPro" id="IPR027271">
    <property type="entry name" value="Acetolactate_synth/TF_NikR_C"/>
</dbReference>
<keyword evidence="4 8" id="KW-0479">Metal-binding</keyword>
<keyword evidence="6 8" id="KW-0238">DNA-binding</keyword>
<dbReference type="InterPro" id="IPR002145">
    <property type="entry name" value="CopG"/>
</dbReference>
<keyword evidence="12" id="KW-1185">Reference proteome</keyword>
<comment type="cofactor">
    <cofactor evidence="8">
        <name>Ni(2+)</name>
        <dbReference type="ChEBI" id="CHEBI:49786"/>
    </cofactor>
    <text evidence="8">Binds 1 nickel ion per subunit.</text>
</comment>
<dbReference type="EMBL" id="WKJO01000001">
    <property type="protein sequence ID" value="MRX20866.1"/>
    <property type="molecule type" value="Genomic_DNA"/>
</dbReference>
<proteinExistence type="inferred from homology"/>
<keyword evidence="7 8" id="KW-0804">Transcription</keyword>
<evidence type="ECO:0000256" key="4">
    <source>
        <dbReference type="ARBA" id="ARBA00022723"/>
    </source>
</evidence>
<feature type="domain" description="Transcription factor NikR nickel binding C-terminal" evidence="10">
    <location>
        <begin position="54"/>
        <end position="129"/>
    </location>
</feature>